<keyword evidence="1" id="KW-0472">Membrane</keyword>
<dbReference type="RefSeq" id="WP_131897835.1">
    <property type="nucleotide sequence ID" value="NZ_SMKU01000158.1"/>
</dbReference>
<dbReference type="Proteomes" id="UP000294513">
    <property type="component" value="Unassembled WGS sequence"/>
</dbReference>
<feature type="transmembrane region" description="Helical" evidence="1">
    <location>
        <begin position="132"/>
        <end position="154"/>
    </location>
</feature>
<comment type="caution">
    <text evidence="3">The sequence shown here is derived from an EMBL/GenBank/DDBJ whole genome shotgun (WGS) entry which is preliminary data.</text>
</comment>
<feature type="transmembrane region" description="Helical" evidence="1">
    <location>
        <begin position="498"/>
        <end position="518"/>
    </location>
</feature>
<name>A0A4R5B5B8_9ACTN</name>
<feature type="transmembrane region" description="Helical" evidence="1">
    <location>
        <begin position="466"/>
        <end position="492"/>
    </location>
</feature>
<dbReference type="EMBL" id="SMKU01000158">
    <property type="protein sequence ID" value="TDD80173.1"/>
    <property type="molecule type" value="Genomic_DNA"/>
</dbReference>
<sequence>MSWRMAAAGVLSAGIVGALVVGLWLRGTEFASWLAGIAGSGVIITGLFGWALRGSAPAPEPTRDEVRESAQILAEAVDSQWTGEAANRHLFGATPLRVGWTAHAGSFLPARGTSEELDQLVVPFTAGAGRRLVIIGAAGAGKTCVAILMMLELLRRNGLPVPIFLSLSGWQPRREPYRTWLVRRIAEDHPSVDPAMARALFRAGLITPVLDGLDELPASERAAAFRQLNSCLGPADSLIITCRTREYERIIAEAEPLTAAAVVEIDAVAADDVIAYLAAAIPPRARQAWDAVLGDERAAAMAGALDRPLMLWLLRKTYLETARDPRELLDAVQAGPEVVHARLLDGLVTALYEPGGRSLWPEDQARSWFGFLARHLIRLGTHDLAWWQLHRALPRHCAPLALGAVAAATVLTTFMLAGVTTPMAWVNAAVIAEMFILGLEAELGGGTRDIEPMRVDLTMMGRVRLLAGRIAGRMLVATPIGACFTILAMVLFGPQEAVGIGLTFIVLSGVAIGVVDWAQRAFDAGGSASPRSAISADRTATLLVLFVGITTCAVATLVALWFGLVVDGSESRIASFPYVLSAAAALGFVFALVGRPRGLAFGPYRAWPLYVVSRWYLTLRGRCPARLGRFLGEAHELGVLRQVGGVYQFRHADLRDHLAAPEGSR</sequence>
<reference evidence="3 4" key="1">
    <citation type="submission" date="2019-03" db="EMBL/GenBank/DDBJ databases">
        <title>Draft genome sequences of novel Actinobacteria.</title>
        <authorList>
            <person name="Sahin N."/>
            <person name="Ay H."/>
            <person name="Saygin H."/>
        </authorList>
    </citation>
    <scope>NUCLEOTIDE SEQUENCE [LARGE SCALE GENOMIC DNA]</scope>
    <source>
        <strain evidence="3 4">H3C3</strain>
    </source>
</reference>
<feature type="transmembrane region" description="Helical" evidence="1">
    <location>
        <begin position="397"/>
        <end position="418"/>
    </location>
</feature>
<feature type="domain" description="NACHT" evidence="2">
    <location>
        <begin position="130"/>
        <end position="277"/>
    </location>
</feature>
<feature type="transmembrane region" description="Helical" evidence="1">
    <location>
        <begin position="32"/>
        <end position="52"/>
    </location>
</feature>
<protein>
    <submittedName>
        <fullName evidence="3">NACHT domain-containing protein</fullName>
    </submittedName>
</protein>
<gene>
    <name evidence="3" type="ORF">E1298_26410</name>
</gene>
<evidence type="ECO:0000313" key="4">
    <source>
        <dbReference type="Proteomes" id="UP000294513"/>
    </source>
</evidence>
<feature type="transmembrane region" description="Helical" evidence="1">
    <location>
        <begin position="539"/>
        <end position="564"/>
    </location>
</feature>
<dbReference type="Pfam" id="PF05729">
    <property type="entry name" value="NACHT"/>
    <property type="match status" value="1"/>
</dbReference>
<evidence type="ECO:0000313" key="3">
    <source>
        <dbReference type="EMBL" id="TDD80173.1"/>
    </source>
</evidence>
<dbReference type="AlphaFoldDB" id="A0A4R5B5B8"/>
<organism evidence="3 4">
    <name type="scientific">Actinomadura rubrisoli</name>
    <dbReference type="NCBI Taxonomy" id="2530368"/>
    <lineage>
        <taxon>Bacteria</taxon>
        <taxon>Bacillati</taxon>
        <taxon>Actinomycetota</taxon>
        <taxon>Actinomycetes</taxon>
        <taxon>Streptosporangiales</taxon>
        <taxon>Thermomonosporaceae</taxon>
        <taxon>Actinomadura</taxon>
    </lineage>
</organism>
<keyword evidence="1" id="KW-0812">Transmembrane</keyword>
<dbReference type="OrthoDB" id="419058at2"/>
<accession>A0A4R5B5B8</accession>
<keyword evidence="4" id="KW-1185">Reference proteome</keyword>
<evidence type="ECO:0000256" key="1">
    <source>
        <dbReference type="SAM" id="Phobius"/>
    </source>
</evidence>
<dbReference type="Gene3D" id="3.40.50.300">
    <property type="entry name" value="P-loop containing nucleotide triphosphate hydrolases"/>
    <property type="match status" value="1"/>
</dbReference>
<dbReference type="SUPFAM" id="SSF52540">
    <property type="entry name" value="P-loop containing nucleoside triphosphate hydrolases"/>
    <property type="match status" value="1"/>
</dbReference>
<feature type="transmembrane region" description="Helical" evidence="1">
    <location>
        <begin position="576"/>
        <end position="594"/>
    </location>
</feature>
<evidence type="ECO:0000259" key="2">
    <source>
        <dbReference type="Pfam" id="PF05729"/>
    </source>
</evidence>
<dbReference type="InterPro" id="IPR007111">
    <property type="entry name" value="NACHT_NTPase"/>
</dbReference>
<dbReference type="InterPro" id="IPR027417">
    <property type="entry name" value="P-loop_NTPase"/>
</dbReference>
<proteinExistence type="predicted"/>
<feature type="transmembrane region" description="Helical" evidence="1">
    <location>
        <begin position="6"/>
        <end position="25"/>
    </location>
</feature>
<keyword evidence="1" id="KW-1133">Transmembrane helix</keyword>